<gene>
    <name evidence="7" type="ORF">Cboi02_000334600</name>
</gene>
<organism evidence="7 8">
    <name type="scientific">Candida boidinii</name>
    <name type="common">Yeast</name>
    <dbReference type="NCBI Taxonomy" id="5477"/>
    <lineage>
        <taxon>Eukaryota</taxon>
        <taxon>Fungi</taxon>
        <taxon>Dikarya</taxon>
        <taxon>Ascomycota</taxon>
        <taxon>Saccharomycotina</taxon>
        <taxon>Pichiomycetes</taxon>
        <taxon>Pichiales</taxon>
        <taxon>Pichiaceae</taxon>
        <taxon>Ogataea</taxon>
        <taxon>Ogataea/Candida clade</taxon>
    </lineage>
</organism>
<dbReference type="Gene3D" id="2.30.42.10">
    <property type="match status" value="2"/>
</dbReference>
<comment type="subcellular location">
    <subcellularLocation>
        <location evidence="1">Golgi apparatus membrane</location>
    </subcellularLocation>
</comment>
<proteinExistence type="predicted"/>
<keyword evidence="8" id="KW-1185">Reference proteome</keyword>
<feature type="compositionally biased region" description="Basic and acidic residues" evidence="5">
    <location>
        <begin position="434"/>
        <end position="443"/>
    </location>
</feature>
<dbReference type="Pfam" id="PF04495">
    <property type="entry name" value="GRASP55_65"/>
    <property type="match status" value="1"/>
</dbReference>
<dbReference type="InterPro" id="IPR024958">
    <property type="entry name" value="GRASP_PDZ"/>
</dbReference>
<evidence type="ECO:0000256" key="5">
    <source>
        <dbReference type="SAM" id="MobiDB-lite"/>
    </source>
</evidence>
<dbReference type="AlphaFoldDB" id="A0A9W6T257"/>
<accession>A0A9W6T257</accession>
<dbReference type="GO" id="GO:0000139">
    <property type="term" value="C:Golgi membrane"/>
    <property type="evidence" value="ECO:0007669"/>
    <property type="project" value="UniProtKB-SubCell"/>
</dbReference>
<sequence length="469" mass="51152">MFGFAKKLVSSIETQASTYLNNESKVKEDETYEFGLRVLSVEKDSIAQKYGFESFFDFIISVNGYEVTSFINFNKHAQKPQSSNPYDIVGDFSQQDINTNNSIDYTNLLGFLSHEVKVSKSDLVFKTWSAKGAITRDITIPNIEFNPSENDQLDEINIANDDENSNANSSYNESTKKFQNSTFKKLSLNLQLTPLSSASHVWHILKVNPNSPAYLAGLLAGSDYIIGSEGGLLITGGEDLLGRVINSVHTKWKLQAAENPNIQPCSIVFYVYNHDYDIVRPVTIYLNDNWGGFGLLGCDVGYGLLHKLPEVIGKYENFPDSSNQGAGKSDVYGSGSITSNTTAATATAADSFGGVASNYNNIDLTPGGVVFDSSSSLPPPSGTTLTTGLSAPNFQSQPVQNLTAQDASNAVPARRLPPKKNIVKQDLSSYFEEETAKSKKLDRNSTTVDAFNAVPPPPKFNKNQSNGEQ</sequence>
<dbReference type="EMBL" id="BSXN01001142">
    <property type="protein sequence ID" value="GME71781.1"/>
    <property type="molecule type" value="Genomic_DNA"/>
</dbReference>
<feature type="domain" description="PDZ GRASP-type" evidence="6">
    <location>
        <begin position="200"/>
        <end position="305"/>
    </location>
</feature>
<evidence type="ECO:0000259" key="6">
    <source>
        <dbReference type="PROSITE" id="PS51865"/>
    </source>
</evidence>
<dbReference type="PANTHER" id="PTHR12893:SF0">
    <property type="entry name" value="GRASP65"/>
    <property type="match status" value="1"/>
</dbReference>
<evidence type="ECO:0000256" key="2">
    <source>
        <dbReference type="ARBA" id="ARBA00022737"/>
    </source>
</evidence>
<comment type="caution">
    <text evidence="7">The sequence shown here is derived from an EMBL/GenBank/DDBJ whole genome shotgun (WGS) entry which is preliminary data.</text>
</comment>
<keyword evidence="2" id="KW-0677">Repeat</keyword>
<dbReference type="PANTHER" id="PTHR12893">
    <property type="entry name" value="GOLGI REASSEMBLY STACKING PROTEIN GRASP"/>
    <property type="match status" value="1"/>
</dbReference>
<keyword evidence="3" id="KW-0333">Golgi apparatus</keyword>
<dbReference type="PROSITE" id="PS51865">
    <property type="entry name" value="PDZ_GRASP"/>
    <property type="match status" value="1"/>
</dbReference>
<dbReference type="GO" id="GO:0007030">
    <property type="term" value="P:Golgi organization"/>
    <property type="evidence" value="ECO:0007669"/>
    <property type="project" value="TreeGrafter"/>
</dbReference>
<name>A0A9W6T257_CANBO</name>
<evidence type="ECO:0000256" key="1">
    <source>
        <dbReference type="ARBA" id="ARBA00004394"/>
    </source>
</evidence>
<dbReference type="InterPro" id="IPR007583">
    <property type="entry name" value="GRASP55_65"/>
</dbReference>
<dbReference type="Proteomes" id="UP001165120">
    <property type="component" value="Unassembled WGS sequence"/>
</dbReference>
<protein>
    <submittedName>
        <fullName evidence="7">Unnamed protein product</fullName>
    </submittedName>
</protein>
<evidence type="ECO:0000313" key="8">
    <source>
        <dbReference type="Proteomes" id="UP001165120"/>
    </source>
</evidence>
<evidence type="ECO:0000313" key="7">
    <source>
        <dbReference type="EMBL" id="GME71781.1"/>
    </source>
</evidence>
<evidence type="ECO:0000256" key="3">
    <source>
        <dbReference type="ARBA" id="ARBA00023034"/>
    </source>
</evidence>
<evidence type="ECO:0000256" key="4">
    <source>
        <dbReference type="ARBA" id="ARBA00023136"/>
    </source>
</evidence>
<dbReference type="InterPro" id="IPR036034">
    <property type="entry name" value="PDZ_sf"/>
</dbReference>
<keyword evidence="4" id="KW-0472">Membrane</keyword>
<dbReference type="SUPFAM" id="SSF50156">
    <property type="entry name" value="PDZ domain-like"/>
    <property type="match status" value="1"/>
</dbReference>
<reference evidence="7" key="1">
    <citation type="submission" date="2023-04" db="EMBL/GenBank/DDBJ databases">
        <title>Candida boidinii NBRC 10035.</title>
        <authorList>
            <person name="Ichikawa N."/>
            <person name="Sato H."/>
            <person name="Tonouchi N."/>
        </authorList>
    </citation>
    <scope>NUCLEOTIDE SEQUENCE</scope>
    <source>
        <strain evidence="7">NBRC 10035</strain>
    </source>
</reference>
<feature type="region of interest" description="Disordered" evidence="5">
    <location>
        <begin position="433"/>
        <end position="469"/>
    </location>
</feature>